<feature type="region of interest" description="Disordered" evidence="1">
    <location>
        <begin position="1"/>
        <end position="67"/>
    </location>
</feature>
<feature type="non-terminal residue" evidence="2">
    <location>
        <position position="67"/>
    </location>
</feature>
<name>A0A392UK59_9FABA</name>
<dbReference type="AlphaFoldDB" id="A0A392UK59"/>
<comment type="caution">
    <text evidence="2">The sequence shown here is derived from an EMBL/GenBank/DDBJ whole genome shotgun (WGS) entry which is preliminary data.</text>
</comment>
<accession>A0A392UK59</accession>
<protein>
    <submittedName>
        <fullName evidence="2">Uncharacterized protein</fullName>
    </submittedName>
</protein>
<proteinExistence type="predicted"/>
<evidence type="ECO:0000313" key="3">
    <source>
        <dbReference type="Proteomes" id="UP000265520"/>
    </source>
</evidence>
<organism evidence="2 3">
    <name type="scientific">Trifolium medium</name>
    <dbReference type="NCBI Taxonomy" id="97028"/>
    <lineage>
        <taxon>Eukaryota</taxon>
        <taxon>Viridiplantae</taxon>
        <taxon>Streptophyta</taxon>
        <taxon>Embryophyta</taxon>
        <taxon>Tracheophyta</taxon>
        <taxon>Spermatophyta</taxon>
        <taxon>Magnoliopsida</taxon>
        <taxon>eudicotyledons</taxon>
        <taxon>Gunneridae</taxon>
        <taxon>Pentapetalae</taxon>
        <taxon>rosids</taxon>
        <taxon>fabids</taxon>
        <taxon>Fabales</taxon>
        <taxon>Fabaceae</taxon>
        <taxon>Papilionoideae</taxon>
        <taxon>50 kb inversion clade</taxon>
        <taxon>NPAAA clade</taxon>
        <taxon>Hologalegina</taxon>
        <taxon>IRL clade</taxon>
        <taxon>Trifolieae</taxon>
        <taxon>Trifolium</taxon>
    </lineage>
</organism>
<keyword evidence="3" id="KW-1185">Reference proteome</keyword>
<dbReference type="Proteomes" id="UP000265520">
    <property type="component" value="Unassembled WGS sequence"/>
</dbReference>
<reference evidence="2 3" key="1">
    <citation type="journal article" date="2018" name="Front. Plant Sci.">
        <title>Red Clover (Trifolium pratense) and Zigzag Clover (T. medium) - A Picture of Genomic Similarities and Differences.</title>
        <authorList>
            <person name="Dluhosova J."/>
            <person name="Istvanek J."/>
            <person name="Nedelnik J."/>
            <person name="Repkova J."/>
        </authorList>
    </citation>
    <scope>NUCLEOTIDE SEQUENCE [LARGE SCALE GENOMIC DNA]</scope>
    <source>
        <strain evidence="3">cv. 10/8</strain>
        <tissue evidence="2">Leaf</tissue>
    </source>
</reference>
<evidence type="ECO:0000313" key="2">
    <source>
        <dbReference type="EMBL" id="MCI74019.1"/>
    </source>
</evidence>
<sequence>MLMRQMARSAAETLTQEGSKIRDTVTPTTDGGDNPKTDDMTDVGNIADDVLKSLNEQGPESDAGKNV</sequence>
<evidence type="ECO:0000256" key="1">
    <source>
        <dbReference type="SAM" id="MobiDB-lite"/>
    </source>
</evidence>
<dbReference type="EMBL" id="LXQA010851481">
    <property type="protein sequence ID" value="MCI74019.1"/>
    <property type="molecule type" value="Genomic_DNA"/>
</dbReference>